<proteinExistence type="predicted"/>
<dbReference type="EMBL" id="AUWU02000001">
    <property type="protein sequence ID" value="KAH0577602.1"/>
    <property type="molecule type" value="Genomic_DNA"/>
</dbReference>
<dbReference type="Gene3D" id="1.25.40.20">
    <property type="entry name" value="Ankyrin repeat-containing domain"/>
    <property type="match status" value="1"/>
</dbReference>
<dbReference type="AlphaFoldDB" id="A0A9P8M140"/>
<name>A0A9P8M140_9EUKA</name>
<reference evidence="1 2" key="1">
    <citation type="journal article" date="2014" name="PLoS Genet.">
        <title>The Genome of Spironucleus salmonicida Highlights a Fish Pathogen Adapted to Fluctuating Environments.</title>
        <authorList>
            <person name="Xu F."/>
            <person name="Jerlstrom-Hultqvist J."/>
            <person name="Einarsson E."/>
            <person name="Astvaldsson A."/>
            <person name="Svard S.G."/>
            <person name="Andersson J.O."/>
        </authorList>
    </citation>
    <scope>NUCLEOTIDE SEQUENCE [LARGE SCALE GENOMIC DNA]</scope>
    <source>
        <strain evidence="1 2">ATCC 50377</strain>
    </source>
</reference>
<dbReference type="InterPro" id="IPR036770">
    <property type="entry name" value="Ankyrin_rpt-contain_sf"/>
</dbReference>
<evidence type="ECO:0008006" key="3">
    <source>
        <dbReference type="Google" id="ProtNLM"/>
    </source>
</evidence>
<sequence length="179" mass="21346">MFQNYYQQLRTKQIHQMENEFFDACKQGNCIKIQDLLPQISSKRESREFYFQGFAGIHYAAYYGQLEAFQLLFDHQKHMKTINEIMVVSKQHDYIHSLPPKLNCLELAIINAKLEVIKYISTIFQQNYGLFLKNKTQKRRLIQLLQKGNNQIQKFVQQEILEQFKVQKVKDGSLLCEFQ</sequence>
<gene>
    <name evidence="1" type="ORF">SS50377_20956</name>
</gene>
<dbReference type="SUPFAM" id="SSF48403">
    <property type="entry name" value="Ankyrin repeat"/>
    <property type="match status" value="1"/>
</dbReference>
<protein>
    <recommendedName>
        <fullName evidence="3">Ankyrin repeat-containing protein</fullName>
    </recommendedName>
</protein>
<comment type="caution">
    <text evidence="1">The sequence shown here is derived from an EMBL/GenBank/DDBJ whole genome shotgun (WGS) entry which is preliminary data.</text>
</comment>
<accession>A0A9P8M140</accession>
<dbReference type="OrthoDB" id="10249612at2759"/>
<dbReference type="GeneID" id="94294979"/>
<dbReference type="KEGG" id="ssao:94294979"/>
<organism evidence="1 2">
    <name type="scientific">Spironucleus salmonicida</name>
    <dbReference type="NCBI Taxonomy" id="348837"/>
    <lineage>
        <taxon>Eukaryota</taxon>
        <taxon>Metamonada</taxon>
        <taxon>Diplomonadida</taxon>
        <taxon>Hexamitidae</taxon>
        <taxon>Hexamitinae</taxon>
        <taxon>Spironucleus</taxon>
    </lineage>
</organism>
<keyword evidence="2" id="KW-1185">Reference proteome</keyword>
<evidence type="ECO:0000313" key="2">
    <source>
        <dbReference type="Proteomes" id="UP000018208"/>
    </source>
</evidence>
<dbReference type="RefSeq" id="XP_067768375.1">
    <property type="nucleotide sequence ID" value="XM_067904893.1"/>
</dbReference>
<evidence type="ECO:0000313" key="1">
    <source>
        <dbReference type="EMBL" id="KAH0577602.1"/>
    </source>
</evidence>
<dbReference type="Proteomes" id="UP000018208">
    <property type="component" value="Unassembled WGS sequence"/>
</dbReference>